<dbReference type="EMBL" id="BFAV01000124">
    <property type="protein sequence ID" value="GBF33903.1"/>
    <property type="molecule type" value="Genomic_DNA"/>
</dbReference>
<gene>
    <name evidence="2" type="ORF">DCCM_3014</name>
</gene>
<dbReference type="Gene3D" id="3.10.180.10">
    <property type="entry name" value="2,3-Dihydroxybiphenyl 1,2-Dioxygenase, domain 1"/>
    <property type="match status" value="1"/>
</dbReference>
<proteinExistence type="predicted"/>
<dbReference type="CDD" id="cd06588">
    <property type="entry name" value="PhnB_like"/>
    <property type="match status" value="1"/>
</dbReference>
<dbReference type="InterPro" id="IPR028973">
    <property type="entry name" value="PhnB-like"/>
</dbReference>
<dbReference type="Pfam" id="PF06983">
    <property type="entry name" value="3-dmu-9_3-mt"/>
    <property type="match status" value="1"/>
</dbReference>
<reference evidence="3" key="1">
    <citation type="submission" date="2018-02" db="EMBL/GenBank/DDBJ databases">
        <title>Genome sequence of Desulfocucumis palustris strain NAW-5.</title>
        <authorList>
            <person name="Watanabe M."/>
            <person name="Kojima H."/>
            <person name="Fukui M."/>
        </authorList>
    </citation>
    <scope>NUCLEOTIDE SEQUENCE [LARGE SCALE GENOMIC DNA]</scope>
    <source>
        <strain evidence="3">NAW-5</strain>
    </source>
</reference>
<dbReference type="OrthoDB" id="9795306at2"/>
<dbReference type="AlphaFoldDB" id="A0A2L2XDW0"/>
<protein>
    <submittedName>
        <fullName evidence="2">PhnB protein</fullName>
    </submittedName>
</protein>
<feature type="domain" description="PhnB-like" evidence="1">
    <location>
        <begin position="6"/>
        <end position="133"/>
    </location>
</feature>
<evidence type="ECO:0000313" key="2">
    <source>
        <dbReference type="EMBL" id="GBF33903.1"/>
    </source>
</evidence>
<keyword evidence="3" id="KW-1185">Reference proteome</keyword>
<accession>A0A2L2XDW0</accession>
<name>A0A2L2XDW0_9FIRM</name>
<comment type="caution">
    <text evidence="2">The sequence shown here is derived from an EMBL/GenBank/DDBJ whole genome shotgun (WGS) entry which is preliminary data.</text>
</comment>
<evidence type="ECO:0000313" key="3">
    <source>
        <dbReference type="Proteomes" id="UP000239549"/>
    </source>
</evidence>
<dbReference type="PANTHER" id="PTHR33990:SF1">
    <property type="entry name" value="PROTEIN YJDN"/>
    <property type="match status" value="1"/>
</dbReference>
<dbReference type="RefSeq" id="WP_104372227.1">
    <property type="nucleotide sequence ID" value="NZ_BFAV01000124.1"/>
</dbReference>
<organism evidence="2 3">
    <name type="scientific">Desulfocucumis palustris</name>
    <dbReference type="NCBI Taxonomy" id="1898651"/>
    <lineage>
        <taxon>Bacteria</taxon>
        <taxon>Bacillati</taxon>
        <taxon>Bacillota</taxon>
        <taxon>Clostridia</taxon>
        <taxon>Eubacteriales</taxon>
        <taxon>Desulfocucumaceae</taxon>
        <taxon>Desulfocucumis</taxon>
    </lineage>
</organism>
<dbReference type="SUPFAM" id="SSF54593">
    <property type="entry name" value="Glyoxalase/Bleomycin resistance protein/Dihydroxybiphenyl dioxygenase"/>
    <property type="match status" value="1"/>
</dbReference>
<evidence type="ECO:0000259" key="1">
    <source>
        <dbReference type="Pfam" id="PF06983"/>
    </source>
</evidence>
<dbReference type="PANTHER" id="PTHR33990">
    <property type="entry name" value="PROTEIN YJDN-RELATED"/>
    <property type="match status" value="1"/>
</dbReference>
<dbReference type="InterPro" id="IPR029068">
    <property type="entry name" value="Glyas_Bleomycin-R_OHBP_Dase"/>
</dbReference>
<sequence>MAVQVYINFKGNCREAVEYYSEVFGTEKPKIMLFGDMPPDPGFPLTEHTKNLVMHTFLNIKGSMVMFSDVPPDMTFVAGNNISLVVSSKDMDEIKSIFDKLKAGGTVGMELQETFWSKCYGFVTDKFGIGWQLSYDSGEMGV</sequence>
<dbReference type="Proteomes" id="UP000239549">
    <property type="component" value="Unassembled WGS sequence"/>
</dbReference>